<dbReference type="InterPro" id="IPR051122">
    <property type="entry name" value="SDR_DHRS6-like"/>
</dbReference>
<evidence type="ECO:0000256" key="1">
    <source>
        <dbReference type="ARBA" id="ARBA00006484"/>
    </source>
</evidence>
<feature type="domain" description="Ketoreductase" evidence="3">
    <location>
        <begin position="18"/>
        <end position="192"/>
    </location>
</feature>
<dbReference type="HOGENOM" id="CLU_010194_1_0_6"/>
<evidence type="ECO:0000313" key="4">
    <source>
        <dbReference type="EMBL" id="AEW73035.1"/>
    </source>
</evidence>
<dbReference type="Proteomes" id="UP000007838">
    <property type="component" value="Chromosome"/>
</dbReference>
<proteinExistence type="inferred from homology"/>
<dbReference type="FunFam" id="3.40.50.720:FF:000084">
    <property type="entry name" value="Short-chain dehydrogenase reductase"/>
    <property type="match status" value="1"/>
</dbReference>
<gene>
    <name evidence="4" type="primary">ykvO</name>
    <name evidence="4" type="ORF">EcWSU1_01596</name>
</gene>
<organism evidence="4 5">
    <name type="scientific">Enterobacter ludwigii</name>
    <dbReference type="NCBI Taxonomy" id="299767"/>
    <lineage>
        <taxon>Bacteria</taxon>
        <taxon>Pseudomonadati</taxon>
        <taxon>Pseudomonadota</taxon>
        <taxon>Gammaproteobacteria</taxon>
        <taxon>Enterobacterales</taxon>
        <taxon>Enterobacteriaceae</taxon>
        <taxon>Enterobacter</taxon>
        <taxon>Enterobacter cloacae complex</taxon>
    </lineage>
</organism>
<reference evidence="4 5" key="1">
    <citation type="journal article" date="2011" name="Stand. Genomic Sci.">
        <title>Complete genome of the onion pathogen Enterobacter cloacae EcWSU1.</title>
        <authorList>
            <person name="Humann J.L."/>
            <person name="Wildung M."/>
            <person name="Cheng C.H."/>
            <person name="Lee T."/>
            <person name="Stewart J.E."/>
            <person name="Drew J.C."/>
            <person name="Triplett E.W."/>
            <person name="Main D."/>
            <person name="Schroeder B.K."/>
        </authorList>
    </citation>
    <scope>NUCLEOTIDE SEQUENCE [LARGE SCALE GENOMIC DNA]</scope>
    <source>
        <strain evidence="4 5">EcWSU1</strain>
    </source>
</reference>
<evidence type="ECO:0000259" key="3">
    <source>
        <dbReference type="SMART" id="SM00822"/>
    </source>
</evidence>
<sequence>MLSPESFQEKHMGRLAGKYTLITGGTSGIGLATAQEFIAEGAHVAVTGRNPDTLAEAQRILGDNAWVIPTDAGDIAAQKALADTLASCWSRLDAVFINAGDVTHGLLEEWQEDAWDRLMGINLKGPFFLIQALLPLLNNPSSVILCGSVSARIGLPASSVYAASKAGLLSLARTLSGELLPRGIRVNGLSPGPVETPAFNKTGLSEEALKAMLGDITKLVPLGRMGTPTELAKAALYLASDESRYMVGTELLVDGGMGNL</sequence>
<dbReference type="SMART" id="SM00822">
    <property type="entry name" value="PKS_KR"/>
    <property type="match status" value="1"/>
</dbReference>
<evidence type="ECO:0000256" key="2">
    <source>
        <dbReference type="ARBA" id="ARBA00023002"/>
    </source>
</evidence>
<dbReference type="EMBL" id="CP002886">
    <property type="protein sequence ID" value="AEW73035.1"/>
    <property type="molecule type" value="Genomic_DNA"/>
</dbReference>
<dbReference type="Gene3D" id="3.40.50.720">
    <property type="entry name" value="NAD(P)-binding Rossmann-like Domain"/>
    <property type="match status" value="1"/>
</dbReference>
<dbReference type="InterPro" id="IPR002347">
    <property type="entry name" value="SDR_fam"/>
</dbReference>
<dbReference type="PRINTS" id="PR00081">
    <property type="entry name" value="GDHRDH"/>
</dbReference>
<accession>G8LIM3</accession>
<dbReference type="InterPro" id="IPR057326">
    <property type="entry name" value="KR_dom"/>
</dbReference>
<dbReference type="Pfam" id="PF13561">
    <property type="entry name" value="adh_short_C2"/>
    <property type="match status" value="1"/>
</dbReference>
<dbReference type="NCBIfam" id="NF005075">
    <property type="entry name" value="PRK06500.1"/>
    <property type="match status" value="1"/>
</dbReference>
<dbReference type="InterPro" id="IPR036291">
    <property type="entry name" value="NAD(P)-bd_dom_sf"/>
</dbReference>
<dbReference type="PANTHER" id="PTHR43477">
    <property type="entry name" value="DIHYDROANTICAPSIN 7-DEHYDROGENASE"/>
    <property type="match status" value="1"/>
</dbReference>
<keyword evidence="2" id="KW-0560">Oxidoreductase</keyword>
<dbReference type="KEGG" id="eec:EcWSU1_01596"/>
<comment type="similarity">
    <text evidence="1">Belongs to the short-chain dehydrogenases/reductases (SDR) family.</text>
</comment>
<evidence type="ECO:0000313" key="5">
    <source>
        <dbReference type="Proteomes" id="UP000007838"/>
    </source>
</evidence>
<dbReference type="CDD" id="cd05233">
    <property type="entry name" value="SDR_c"/>
    <property type="match status" value="1"/>
</dbReference>
<dbReference type="PROSITE" id="PS00061">
    <property type="entry name" value="ADH_SHORT"/>
    <property type="match status" value="1"/>
</dbReference>
<dbReference type="GO" id="GO:0016491">
    <property type="term" value="F:oxidoreductase activity"/>
    <property type="evidence" value="ECO:0007669"/>
    <property type="project" value="UniProtKB-KW"/>
</dbReference>
<dbReference type="PANTHER" id="PTHR43477:SF1">
    <property type="entry name" value="DIHYDROANTICAPSIN 7-DEHYDROGENASE"/>
    <property type="match status" value="1"/>
</dbReference>
<dbReference type="AlphaFoldDB" id="G8LIM3"/>
<dbReference type="InterPro" id="IPR020904">
    <property type="entry name" value="Sc_DH/Rdtase_CS"/>
</dbReference>
<dbReference type="eggNOG" id="COG1028">
    <property type="taxonomic scope" value="Bacteria"/>
</dbReference>
<protein>
    <submittedName>
        <fullName evidence="4">YkvO</fullName>
    </submittedName>
</protein>
<name>G8LIM3_9ENTR</name>
<dbReference type="SUPFAM" id="SSF51735">
    <property type="entry name" value="NAD(P)-binding Rossmann-fold domains"/>
    <property type="match status" value="1"/>
</dbReference>